<dbReference type="Proteomes" id="UP000322873">
    <property type="component" value="Unassembled WGS sequence"/>
</dbReference>
<dbReference type="EMBL" id="VICG01000003">
    <property type="protein sequence ID" value="KAA8574034.1"/>
    <property type="molecule type" value="Genomic_DNA"/>
</dbReference>
<accession>A0A5M9JWW1</accession>
<organism evidence="1 2">
    <name type="scientific">Monilinia fructicola</name>
    <name type="common">Brown rot fungus</name>
    <name type="synonym">Ciboria fructicola</name>
    <dbReference type="NCBI Taxonomy" id="38448"/>
    <lineage>
        <taxon>Eukaryota</taxon>
        <taxon>Fungi</taxon>
        <taxon>Dikarya</taxon>
        <taxon>Ascomycota</taxon>
        <taxon>Pezizomycotina</taxon>
        <taxon>Leotiomycetes</taxon>
        <taxon>Helotiales</taxon>
        <taxon>Sclerotiniaceae</taxon>
        <taxon>Monilinia</taxon>
    </lineage>
</organism>
<name>A0A5M9JWW1_MONFR</name>
<protein>
    <submittedName>
        <fullName evidence="1">Uncharacterized protein</fullName>
    </submittedName>
</protein>
<evidence type="ECO:0000313" key="1">
    <source>
        <dbReference type="EMBL" id="KAA8574034.1"/>
    </source>
</evidence>
<dbReference type="AlphaFoldDB" id="A0A5M9JWW1"/>
<sequence length="67" mass="7301">MILLILLNFDVQAFDILQYVSSTAAPASSESNSNKEENKIDRLAGWLAEASDNMPKILSGFVTVPES</sequence>
<evidence type="ECO:0000313" key="2">
    <source>
        <dbReference type="Proteomes" id="UP000322873"/>
    </source>
</evidence>
<comment type="caution">
    <text evidence="1">The sequence shown here is derived from an EMBL/GenBank/DDBJ whole genome shotgun (WGS) entry which is preliminary data.</text>
</comment>
<gene>
    <name evidence="1" type="ORF">EYC84_005568</name>
</gene>
<reference evidence="1 2" key="1">
    <citation type="submission" date="2019-06" db="EMBL/GenBank/DDBJ databases">
        <title>Genome Sequence of the Brown Rot Fungal Pathogen Monilinia fructicola.</title>
        <authorList>
            <person name="De Miccolis Angelini R.M."/>
            <person name="Landi L."/>
            <person name="Abate D."/>
            <person name="Pollastro S."/>
            <person name="Romanazzi G."/>
            <person name="Faretra F."/>
        </authorList>
    </citation>
    <scope>NUCLEOTIDE SEQUENCE [LARGE SCALE GENOMIC DNA]</scope>
    <source>
        <strain evidence="1 2">Mfrc123</strain>
    </source>
</reference>
<keyword evidence="2" id="KW-1185">Reference proteome</keyword>
<proteinExistence type="predicted"/>